<dbReference type="AlphaFoldDB" id="A0A0F9JHI9"/>
<sequence length="168" mass="18901">MDLYSIDKLMHETRQLAAKYRETTGSTLPVTGEIARFDAAQSLGLELINDPNSAIDALGKKGSSRENKRIIIKGRAIFDAGKASPRIGQVNPEQDWDLAVLVLFDDQYEVEEIYEASREAIADALENKKDSNRKKRGAMSIAQFKIIGERVWTRENGEETAIWDNQED</sequence>
<gene>
    <name evidence="1" type="ORF">LCGC14_1452010</name>
</gene>
<name>A0A0F9JHI9_9ZZZZ</name>
<accession>A0A0F9JHI9</accession>
<evidence type="ECO:0000313" key="1">
    <source>
        <dbReference type="EMBL" id="KKM69319.1"/>
    </source>
</evidence>
<dbReference type="EMBL" id="LAZR01010009">
    <property type="protein sequence ID" value="KKM69319.1"/>
    <property type="molecule type" value="Genomic_DNA"/>
</dbReference>
<reference evidence="1" key="1">
    <citation type="journal article" date="2015" name="Nature">
        <title>Complex archaea that bridge the gap between prokaryotes and eukaryotes.</title>
        <authorList>
            <person name="Spang A."/>
            <person name="Saw J.H."/>
            <person name="Jorgensen S.L."/>
            <person name="Zaremba-Niedzwiedzka K."/>
            <person name="Martijn J."/>
            <person name="Lind A.E."/>
            <person name="van Eijk R."/>
            <person name="Schleper C."/>
            <person name="Guy L."/>
            <person name="Ettema T.J."/>
        </authorList>
    </citation>
    <scope>NUCLEOTIDE SEQUENCE</scope>
</reference>
<comment type="caution">
    <text evidence="1">The sequence shown here is derived from an EMBL/GenBank/DDBJ whole genome shotgun (WGS) entry which is preliminary data.</text>
</comment>
<protein>
    <submittedName>
        <fullName evidence="1">Uncharacterized protein</fullName>
    </submittedName>
</protein>
<organism evidence="1">
    <name type="scientific">marine sediment metagenome</name>
    <dbReference type="NCBI Taxonomy" id="412755"/>
    <lineage>
        <taxon>unclassified sequences</taxon>
        <taxon>metagenomes</taxon>
        <taxon>ecological metagenomes</taxon>
    </lineage>
</organism>
<proteinExistence type="predicted"/>